<protein>
    <submittedName>
        <fullName evidence="2">Genomic scaffold, ProqFM164S01</fullName>
    </submittedName>
</protein>
<dbReference type="AlphaFoldDB" id="W6PZF4"/>
<evidence type="ECO:0000256" key="1">
    <source>
        <dbReference type="SAM" id="Phobius"/>
    </source>
</evidence>
<organism evidence="2 3">
    <name type="scientific">Penicillium roqueforti (strain FM164)</name>
    <dbReference type="NCBI Taxonomy" id="1365484"/>
    <lineage>
        <taxon>Eukaryota</taxon>
        <taxon>Fungi</taxon>
        <taxon>Dikarya</taxon>
        <taxon>Ascomycota</taxon>
        <taxon>Pezizomycotina</taxon>
        <taxon>Eurotiomycetes</taxon>
        <taxon>Eurotiomycetidae</taxon>
        <taxon>Eurotiales</taxon>
        <taxon>Aspergillaceae</taxon>
        <taxon>Penicillium</taxon>
    </lineage>
</organism>
<gene>
    <name evidence="2" type="ORF">PROQFM164_S01g001123</name>
</gene>
<keyword evidence="3" id="KW-1185">Reference proteome</keyword>
<accession>W6PZF4</accession>
<dbReference type="Proteomes" id="UP000030686">
    <property type="component" value="Unassembled WGS sequence"/>
</dbReference>
<evidence type="ECO:0000313" key="2">
    <source>
        <dbReference type="EMBL" id="CDM27314.1"/>
    </source>
</evidence>
<proteinExistence type="predicted"/>
<keyword evidence="1" id="KW-0812">Transmembrane</keyword>
<evidence type="ECO:0000313" key="3">
    <source>
        <dbReference type="Proteomes" id="UP000030686"/>
    </source>
</evidence>
<name>W6PZF4_PENRF</name>
<feature type="transmembrane region" description="Helical" evidence="1">
    <location>
        <begin position="12"/>
        <end position="38"/>
    </location>
</feature>
<keyword evidence="1" id="KW-0472">Membrane</keyword>
<keyword evidence="1" id="KW-1133">Transmembrane helix</keyword>
<sequence length="61" mass="7249">MSTFLVWNGLQFFFFLTGWYCFVSLYGVMHTVCVWYALRISDSRTMLFISGRVRWSQSSMS</sequence>
<dbReference type="EMBL" id="HG792015">
    <property type="protein sequence ID" value="CDM27314.1"/>
    <property type="molecule type" value="Genomic_DNA"/>
</dbReference>
<reference evidence="2" key="1">
    <citation type="journal article" date="2014" name="Nat. Commun.">
        <title>Multiple recent horizontal transfers of a large genomic region in cheese making fungi.</title>
        <authorList>
            <person name="Cheeseman K."/>
            <person name="Ropars J."/>
            <person name="Renault P."/>
            <person name="Dupont J."/>
            <person name="Gouzy J."/>
            <person name="Branca A."/>
            <person name="Abraham A.L."/>
            <person name="Ceppi M."/>
            <person name="Conseiller E."/>
            <person name="Debuchy R."/>
            <person name="Malagnac F."/>
            <person name="Goarin A."/>
            <person name="Silar P."/>
            <person name="Lacoste S."/>
            <person name="Sallet E."/>
            <person name="Bensimon A."/>
            <person name="Giraud T."/>
            <person name="Brygoo Y."/>
        </authorList>
    </citation>
    <scope>NUCLEOTIDE SEQUENCE [LARGE SCALE GENOMIC DNA]</scope>
    <source>
        <strain evidence="2">FM164</strain>
    </source>
</reference>